<gene>
    <name evidence="1" type="ORF">A9200_11030</name>
</gene>
<dbReference type="PROSITE" id="PS51257">
    <property type="entry name" value="PROKAR_LIPOPROTEIN"/>
    <property type="match status" value="1"/>
</dbReference>
<keyword evidence="2" id="KW-1185">Reference proteome</keyword>
<dbReference type="OrthoDB" id="1440611at2"/>
<dbReference type="STRING" id="1836467.BTR34_01480"/>
<proteinExistence type="predicted"/>
<dbReference type="Proteomes" id="UP000092164">
    <property type="component" value="Unassembled WGS sequence"/>
</dbReference>
<reference evidence="2" key="1">
    <citation type="submission" date="2016-06" db="EMBL/GenBank/DDBJ databases">
        <authorList>
            <person name="Zhan P."/>
        </authorList>
    </citation>
    <scope>NUCLEOTIDE SEQUENCE [LARGE SCALE GENOMIC DNA]</scope>
    <source>
        <strain evidence="2">T28</strain>
    </source>
</reference>
<evidence type="ECO:0000313" key="2">
    <source>
        <dbReference type="Proteomes" id="UP000092164"/>
    </source>
</evidence>
<name>A0A1B7YZ37_9FLAO</name>
<accession>A0A1B7YZ37</accession>
<dbReference type="AlphaFoldDB" id="A0A1B7YZ37"/>
<dbReference type="RefSeq" id="WP_068486955.1">
    <property type="nucleotide sequence ID" value="NZ_CP018760.1"/>
</dbReference>
<comment type="caution">
    <text evidence="1">The sequence shown here is derived from an EMBL/GenBank/DDBJ whole genome shotgun (WGS) entry which is preliminary data.</text>
</comment>
<organism evidence="1 2">
    <name type="scientific">Maribacter hydrothermalis</name>
    <dbReference type="NCBI Taxonomy" id="1836467"/>
    <lineage>
        <taxon>Bacteria</taxon>
        <taxon>Pseudomonadati</taxon>
        <taxon>Bacteroidota</taxon>
        <taxon>Flavobacteriia</taxon>
        <taxon>Flavobacteriales</taxon>
        <taxon>Flavobacteriaceae</taxon>
        <taxon>Maribacter</taxon>
    </lineage>
</organism>
<dbReference type="KEGG" id="mart:BTR34_01480"/>
<dbReference type="EMBL" id="LZFP01000050">
    <property type="protein sequence ID" value="OBR35727.1"/>
    <property type="molecule type" value="Genomic_DNA"/>
</dbReference>
<protein>
    <recommendedName>
        <fullName evidence="3">Lipoprotein</fullName>
    </recommendedName>
</protein>
<sequence length="161" mass="18396">MKKTLIIAAVTLGIIGCKQDKKASPEKLQITNEPQKIEGTSGETKKPNDAWVNNIVLNNNIKWNANKETTEGVMTMLSLINEDKKWNTIEYKKLGNRLNEVKNMVVKECTMKGASHDNLHVWLLPLIEKIEMLQNVESTNEGNYLTSNIKNHLEGYYDYFN</sequence>
<evidence type="ECO:0008006" key="3">
    <source>
        <dbReference type="Google" id="ProtNLM"/>
    </source>
</evidence>
<evidence type="ECO:0000313" key="1">
    <source>
        <dbReference type="EMBL" id="OBR35727.1"/>
    </source>
</evidence>